<name>A0A089Z124_STRGA</name>
<dbReference type="NCBIfam" id="NF038131">
    <property type="entry name" value="choice_anch_K"/>
    <property type="match status" value="1"/>
</dbReference>
<dbReference type="SUPFAM" id="SSF74853">
    <property type="entry name" value="Lamin A/C globular tail domain"/>
    <property type="match status" value="1"/>
</dbReference>
<feature type="domain" description="LTD" evidence="1">
    <location>
        <begin position="169"/>
        <end position="279"/>
    </location>
</feature>
<reference evidence="3" key="1">
    <citation type="journal article" date="2015" name="J. Biotechnol.">
        <title>Complete genome sequence of the actinobacterium Streptomyces glaucescens GLA.O (DSM 40922) consisting of a linear chromosome and one linear plasmid.</title>
        <authorList>
            <person name="Ortseifen V."/>
            <person name="Winkler A."/>
            <person name="Albersmeier A."/>
            <person name="Wendler S."/>
            <person name="Puhler A."/>
            <person name="Kalinowski J."/>
            <person name="Ruckert C."/>
        </authorList>
    </citation>
    <scope>NUCLEOTIDE SEQUENCE [LARGE SCALE GENOMIC DNA]</scope>
    <source>
        <strain evidence="3">DSM 40922 / GLA O</strain>
    </source>
</reference>
<accession>A0A089Z124</accession>
<dbReference type="PROSITE" id="PS51841">
    <property type="entry name" value="LTD"/>
    <property type="match status" value="1"/>
</dbReference>
<protein>
    <submittedName>
        <fullName evidence="2">DsgA protein</fullName>
    </submittedName>
</protein>
<dbReference type="InterPro" id="IPR047995">
    <property type="entry name" value="Choice_anch_K"/>
</dbReference>
<dbReference type="Pfam" id="PF00932">
    <property type="entry name" value="LTD"/>
    <property type="match status" value="1"/>
</dbReference>
<evidence type="ECO:0000313" key="3">
    <source>
        <dbReference type="Proteomes" id="UP000029482"/>
    </source>
</evidence>
<evidence type="ECO:0000259" key="1">
    <source>
        <dbReference type="PROSITE" id="PS51841"/>
    </source>
</evidence>
<dbReference type="KEGG" id="sgu:SGLAU_17960"/>
<dbReference type="OrthoDB" id="3216799at2"/>
<dbReference type="EMBL" id="CP009438">
    <property type="protein sequence ID" value="AIR99555.1"/>
    <property type="molecule type" value="Genomic_DNA"/>
</dbReference>
<dbReference type="InterPro" id="IPR036415">
    <property type="entry name" value="Lamin_tail_dom_sf"/>
</dbReference>
<sequence length="288" mass="31102">MTTVVTSGVFSSTSPAISPVNGVGTDYIQWGSAGSQSGYQFRGAAADVQLDGTEFVVGTFVHRNKPTNVSPSQFDVQLTINVMFEDGSTTDLGFSFHHNETPNSTGTSPADDDLVDLQTFVHPQPVTIDGKQYRAVLSGFKRNGQIVRRFRSPEGGINFAEVVCLFTLEEPDVVISGLRYQGTGAGQADEYVEILNKGGGPQDLTGWKVEAKPTGRSFPFPPGTVIQPGQRYRVYTNENHPEYGGFSFGSANEVWRDQGGIARLVADDGFVVDQSPYLDKGFNKTGTP</sequence>
<dbReference type="InterPro" id="IPR001322">
    <property type="entry name" value="Lamin_tail_dom"/>
</dbReference>
<proteinExistence type="predicted"/>
<keyword evidence="3" id="KW-1185">Reference proteome</keyword>
<organism evidence="2 3">
    <name type="scientific">Streptomyces glaucescens</name>
    <dbReference type="NCBI Taxonomy" id="1907"/>
    <lineage>
        <taxon>Bacteria</taxon>
        <taxon>Bacillati</taxon>
        <taxon>Actinomycetota</taxon>
        <taxon>Actinomycetes</taxon>
        <taxon>Kitasatosporales</taxon>
        <taxon>Streptomycetaceae</taxon>
        <taxon>Streptomyces</taxon>
    </lineage>
</organism>
<dbReference type="STRING" id="1907.SGLAU_17960"/>
<dbReference type="RefSeq" id="WP_043502678.1">
    <property type="nucleotide sequence ID" value="NZ_CP009438.1"/>
</dbReference>
<gene>
    <name evidence="2" type="ORF">SGLAU_17960</name>
</gene>
<dbReference type="eggNOG" id="COG3675">
    <property type="taxonomic scope" value="Bacteria"/>
</dbReference>
<evidence type="ECO:0000313" key="2">
    <source>
        <dbReference type="EMBL" id="AIR99555.1"/>
    </source>
</evidence>
<dbReference type="HOGENOM" id="CLU_966175_0_0_11"/>
<dbReference type="Proteomes" id="UP000029482">
    <property type="component" value="Chromosome"/>
</dbReference>
<dbReference type="Gene3D" id="2.60.40.1260">
    <property type="entry name" value="Lamin Tail domain"/>
    <property type="match status" value="1"/>
</dbReference>
<dbReference type="AlphaFoldDB" id="A0A089Z124"/>